<dbReference type="EMBL" id="JAIGNK010000001">
    <property type="protein sequence ID" value="MBX7457186.1"/>
    <property type="molecule type" value="Genomic_DNA"/>
</dbReference>
<reference evidence="1 2" key="1">
    <citation type="submission" date="2021-08" db="EMBL/GenBank/DDBJ databases">
        <title>Comparative Genomics Analysis of the Genus Qipengyuania Reveals Extensive Genetic Diversity and Metabolic Versatility, Including the Description of Fifteen Novel Species.</title>
        <authorList>
            <person name="Liu Y."/>
        </authorList>
    </citation>
    <scope>NUCLEOTIDE SEQUENCE [LARGE SCALE GENOMIC DNA]</scope>
    <source>
        <strain evidence="1 2">1NDH17</strain>
    </source>
</reference>
<evidence type="ECO:0000313" key="1">
    <source>
        <dbReference type="EMBL" id="MBX7457186.1"/>
    </source>
</evidence>
<proteinExistence type="predicted"/>
<dbReference type="RefSeq" id="WP_221572516.1">
    <property type="nucleotide sequence ID" value="NZ_JAIGNK010000001.1"/>
</dbReference>
<dbReference type="InterPro" id="IPR047729">
    <property type="entry name" value="Sce7726-like"/>
</dbReference>
<dbReference type="Proteomes" id="UP000783253">
    <property type="component" value="Unassembled WGS sequence"/>
</dbReference>
<sequence length="179" mass="20243">MKLDDSMLRSCLKEWLADCHASESDTAITEELPIPRPSVRADVVVTNGRFAGYEIKSDLDSLSRLPRQVRGYSEVFERAFVVTTTRRVVQAKKYLPDWWGLIEIKPDLSVRVHNKGRMNPALNIKNVLYILPRTKLRNVAAELELSVQSNLKKSDLITAITAGASRSKILSAFRKSMKD</sequence>
<protein>
    <submittedName>
        <fullName evidence="1">Sce7726 family protein</fullName>
    </submittedName>
</protein>
<keyword evidence="2" id="KW-1185">Reference proteome</keyword>
<accession>A0ABS7IUU0</accession>
<gene>
    <name evidence="1" type="ORF">K3152_02905</name>
</gene>
<comment type="caution">
    <text evidence="1">The sequence shown here is derived from an EMBL/GenBank/DDBJ whole genome shotgun (WGS) entry which is preliminary data.</text>
</comment>
<dbReference type="NCBIfam" id="NF033832">
    <property type="entry name" value="sce7726_fam"/>
    <property type="match status" value="1"/>
</dbReference>
<organism evidence="1 2">
    <name type="scientific">Qipengyuania polymorpha</name>
    <dbReference type="NCBI Taxonomy" id="2867234"/>
    <lineage>
        <taxon>Bacteria</taxon>
        <taxon>Pseudomonadati</taxon>
        <taxon>Pseudomonadota</taxon>
        <taxon>Alphaproteobacteria</taxon>
        <taxon>Sphingomonadales</taxon>
        <taxon>Erythrobacteraceae</taxon>
        <taxon>Qipengyuania</taxon>
    </lineage>
</organism>
<name>A0ABS7IUU0_9SPHN</name>
<evidence type="ECO:0000313" key="2">
    <source>
        <dbReference type="Proteomes" id="UP000783253"/>
    </source>
</evidence>